<name>A0A2D3V551_9PEZI</name>
<dbReference type="GO" id="GO:0015606">
    <property type="term" value="F:spermidine transmembrane transporter activity"/>
    <property type="evidence" value="ECO:0007669"/>
    <property type="project" value="TreeGrafter"/>
</dbReference>
<dbReference type="InterPro" id="IPR036259">
    <property type="entry name" value="MFS_trans_sf"/>
</dbReference>
<keyword evidence="2 5" id="KW-0812">Transmembrane</keyword>
<feature type="transmembrane region" description="Helical" evidence="5">
    <location>
        <begin position="228"/>
        <end position="249"/>
    </location>
</feature>
<feature type="transmembrane region" description="Helical" evidence="5">
    <location>
        <begin position="51"/>
        <end position="73"/>
    </location>
</feature>
<feature type="transmembrane region" description="Helical" evidence="5">
    <location>
        <begin position="296"/>
        <end position="314"/>
    </location>
</feature>
<keyword evidence="4 5" id="KW-0472">Membrane</keyword>
<evidence type="ECO:0000256" key="2">
    <source>
        <dbReference type="ARBA" id="ARBA00022692"/>
    </source>
</evidence>
<evidence type="ECO:0000313" key="6">
    <source>
        <dbReference type="EMBL" id="CZT15393.1"/>
    </source>
</evidence>
<dbReference type="Gene3D" id="1.20.1250.20">
    <property type="entry name" value="MFS general substrate transporter like domains"/>
    <property type="match status" value="1"/>
</dbReference>
<dbReference type="Pfam" id="PF07690">
    <property type="entry name" value="MFS_1"/>
    <property type="match status" value="1"/>
</dbReference>
<accession>A0A2D3V551</accession>
<protein>
    <submittedName>
        <fullName evidence="6">Uncharacterized protein</fullName>
    </submittedName>
</protein>
<dbReference type="PANTHER" id="PTHR23502">
    <property type="entry name" value="MAJOR FACILITATOR SUPERFAMILY"/>
    <property type="match status" value="1"/>
</dbReference>
<feature type="transmembrane region" description="Helical" evidence="5">
    <location>
        <begin position="182"/>
        <end position="207"/>
    </location>
</feature>
<dbReference type="GO" id="GO:0005886">
    <property type="term" value="C:plasma membrane"/>
    <property type="evidence" value="ECO:0007669"/>
    <property type="project" value="TreeGrafter"/>
</dbReference>
<dbReference type="GeneID" id="35606779"/>
<dbReference type="STRING" id="112498.A0A2D3V551"/>
<dbReference type="Proteomes" id="UP000225277">
    <property type="component" value="Unassembled WGS sequence"/>
</dbReference>
<keyword evidence="3 5" id="KW-1133">Transmembrane helix</keyword>
<comment type="subcellular location">
    <subcellularLocation>
        <location evidence="1">Membrane</location>
        <topology evidence="1">Multi-pass membrane protein</topology>
    </subcellularLocation>
</comment>
<sequence>MSLSSWVGTFESHLWGHHLPLLRGTLWERGDLCNGGTLADLYLPYQRAFPIGVFSFLGFVGPSLGFIVAGFAIEYTGDWRYTAWVPLMFAVPAVLLIAFAKETHRATILRRLSNSEDRWERVKADLTRLGKLPYLTILRRPVHMLLTEPVVAAIGIYTAISFAIIYALLAAVPFIFEQVYGFGLAASGLTWIAWIIGYFLGACVSTYMQYRLARNIRATQQKTYVPEWSLVPAMIGSPMVPISLFWMAWTAQRSIHWIVPVIASGFYAMGTLLCFNAGLTYVVVFYGPRYGASASAGARMLSFCLGIAFPLFSIPRELTPVGAALMTGALLLTFKQVFEGIGISWAVSLFGFVALALTPTPYLLYHFGARLRARSSG</sequence>
<evidence type="ECO:0000313" key="7">
    <source>
        <dbReference type="Proteomes" id="UP000225277"/>
    </source>
</evidence>
<dbReference type="InterPro" id="IPR011701">
    <property type="entry name" value="MFS"/>
</dbReference>
<dbReference type="RefSeq" id="XP_023622290.1">
    <property type="nucleotide sequence ID" value="XM_023766522.1"/>
</dbReference>
<organism evidence="6 7">
    <name type="scientific">Ramularia collo-cygni</name>
    <dbReference type="NCBI Taxonomy" id="112498"/>
    <lineage>
        <taxon>Eukaryota</taxon>
        <taxon>Fungi</taxon>
        <taxon>Dikarya</taxon>
        <taxon>Ascomycota</taxon>
        <taxon>Pezizomycotina</taxon>
        <taxon>Dothideomycetes</taxon>
        <taxon>Dothideomycetidae</taxon>
        <taxon>Mycosphaerellales</taxon>
        <taxon>Mycosphaerellaceae</taxon>
        <taxon>Ramularia</taxon>
    </lineage>
</organism>
<reference evidence="6 7" key="1">
    <citation type="submission" date="2016-03" db="EMBL/GenBank/DDBJ databases">
        <authorList>
            <person name="Ploux O."/>
        </authorList>
    </citation>
    <scope>NUCLEOTIDE SEQUENCE [LARGE SCALE GENOMIC DNA]</scope>
    <source>
        <strain evidence="6 7">URUG2</strain>
    </source>
</reference>
<dbReference type="OrthoDB" id="3936150at2759"/>
<evidence type="ECO:0000256" key="5">
    <source>
        <dbReference type="SAM" id="Phobius"/>
    </source>
</evidence>
<dbReference type="EMBL" id="FJUY01000001">
    <property type="protein sequence ID" value="CZT15393.1"/>
    <property type="molecule type" value="Genomic_DNA"/>
</dbReference>
<evidence type="ECO:0000256" key="3">
    <source>
        <dbReference type="ARBA" id="ARBA00022989"/>
    </source>
</evidence>
<feature type="transmembrane region" description="Helical" evidence="5">
    <location>
        <begin position="150"/>
        <end position="176"/>
    </location>
</feature>
<dbReference type="SUPFAM" id="SSF103473">
    <property type="entry name" value="MFS general substrate transporter"/>
    <property type="match status" value="1"/>
</dbReference>
<proteinExistence type="predicted"/>
<dbReference type="AlphaFoldDB" id="A0A2D3V551"/>
<feature type="transmembrane region" description="Helical" evidence="5">
    <location>
        <begin position="255"/>
        <end position="284"/>
    </location>
</feature>
<gene>
    <name evidence="6" type="ORF">RCC_12226</name>
</gene>
<feature type="transmembrane region" description="Helical" evidence="5">
    <location>
        <begin position="79"/>
        <end position="100"/>
    </location>
</feature>
<dbReference type="GO" id="GO:0000297">
    <property type="term" value="F:spermine transmembrane transporter activity"/>
    <property type="evidence" value="ECO:0007669"/>
    <property type="project" value="TreeGrafter"/>
</dbReference>
<evidence type="ECO:0000256" key="4">
    <source>
        <dbReference type="ARBA" id="ARBA00023136"/>
    </source>
</evidence>
<dbReference type="PANTHER" id="PTHR23502:SF38">
    <property type="entry name" value="POLYAMINE TRANSPORTER 4"/>
    <property type="match status" value="1"/>
</dbReference>
<feature type="transmembrane region" description="Helical" evidence="5">
    <location>
        <begin position="343"/>
        <end position="365"/>
    </location>
</feature>
<evidence type="ECO:0000256" key="1">
    <source>
        <dbReference type="ARBA" id="ARBA00004141"/>
    </source>
</evidence>
<keyword evidence="7" id="KW-1185">Reference proteome</keyword>